<comment type="caution">
    <text evidence="2">The sequence shown here is derived from an EMBL/GenBank/DDBJ whole genome shotgun (WGS) entry which is preliminary data.</text>
</comment>
<feature type="region of interest" description="Disordered" evidence="1">
    <location>
        <begin position="28"/>
        <end position="61"/>
    </location>
</feature>
<organism evidence="2 3">
    <name type="scientific">Artemisia annua</name>
    <name type="common">Sweet wormwood</name>
    <dbReference type="NCBI Taxonomy" id="35608"/>
    <lineage>
        <taxon>Eukaryota</taxon>
        <taxon>Viridiplantae</taxon>
        <taxon>Streptophyta</taxon>
        <taxon>Embryophyta</taxon>
        <taxon>Tracheophyta</taxon>
        <taxon>Spermatophyta</taxon>
        <taxon>Magnoliopsida</taxon>
        <taxon>eudicotyledons</taxon>
        <taxon>Gunneridae</taxon>
        <taxon>Pentapetalae</taxon>
        <taxon>asterids</taxon>
        <taxon>campanulids</taxon>
        <taxon>Asterales</taxon>
        <taxon>Asteraceae</taxon>
        <taxon>Asteroideae</taxon>
        <taxon>Anthemideae</taxon>
        <taxon>Artemisiinae</taxon>
        <taxon>Artemisia</taxon>
    </lineage>
</organism>
<proteinExistence type="predicted"/>
<evidence type="ECO:0000313" key="3">
    <source>
        <dbReference type="Proteomes" id="UP000245207"/>
    </source>
</evidence>
<reference evidence="2 3" key="1">
    <citation type="journal article" date="2018" name="Mol. Plant">
        <title>The genome of Artemisia annua provides insight into the evolution of Asteraceae family and artemisinin biosynthesis.</title>
        <authorList>
            <person name="Shen Q."/>
            <person name="Zhang L."/>
            <person name="Liao Z."/>
            <person name="Wang S."/>
            <person name="Yan T."/>
            <person name="Shi P."/>
            <person name="Liu M."/>
            <person name="Fu X."/>
            <person name="Pan Q."/>
            <person name="Wang Y."/>
            <person name="Lv Z."/>
            <person name="Lu X."/>
            <person name="Zhang F."/>
            <person name="Jiang W."/>
            <person name="Ma Y."/>
            <person name="Chen M."/>
            <person name="Hao X."/>
            <person name="Li L."/>
            <person name="Tang Y."/>
            <person name="Lv G."/>
            <person name="Zhou Y."/>
            <person name="Sun X."/>
            <person name="Brodelius P.E."/>
            <person name="Rose J.K.C."/>
            <person name="Tang K."/>
        </authorList>
    </citation>
    <scope>NUCLEOTIDE SEQUENCE [LARGE SCALE GENOMIC DNA]</scope>
    <source>
        <strain evidence="3">cv. Huhao1</strain>
        <tissue evidence="2">Leaf</tissue>
    </source>
</reference>
<evidence type="ECO:0000313" key="2">
    <source>
        <dbReference type="EMBL" id="PWA60252.1"/>
    </source>
</evidence>
<evidence type="ECO:0000256" key="1">
    <source>
        <dbReference type="SAM" id="MobiDB-lite"/>
    </source>
</evidence>
<gene>
    <name evidence="2" type="ORF">CTI12_AA383790</name>
</gene>
<sequence length="121" mass="13731">MKEYNEDAKLIFSAWNIKTHVTTEEALSITTKGDTNGSGKGQQGSVSINRMQPDRNEQDPKCLRQHKEWLELVRSWQFPGKGTKTEATPKKLRSMMGLIMSTRTGTEYLHISFIPSTSDLQ</sequence>
<dbReference type="EMBL" id="PKPP01005405">
    <property type="protein sequence ID" value="PWA60252.1"/>
    <property type="molecule type" value="Genomic_DNA"/>
</dbReference>
<dbReference type="AlphaFoldDB" id="A0A2U1MGB4"/>
<dbReference type="Proteomes" id="UP000245207">
    <property type="component" value="Unassembled WGS sequence"/>
</dbReference>
<keyword evidence="3" id="KW-1185">Reference proteome</keyword>
<protein>
    <submittedName>
        <fullName evidence="2">Uncharacterized protein</fullName>
    </submittedName>
</protein>
<accession>A0A2U1MGB4</accession>
<feature type="compositionally biased region" description="Basic and acidic residues" evidence="1">
    <location>
        <begin position="52"/>
        <end position="61"/>
    </location>
</feature>
<name>A0A2U1MGB4_ARTAN</name>